<dbReference type="RefSeq" id="WP_106263213.1">
    <property type="nucleotide sequence ID" value="NZ_PVTQ01000003.1"/>
</dbReference>
<sequence>MFENIGIFKLAGRAMQHASQRQTVTAANIANSDTPGFTAHSVARFSDHMEQGSFAIKATRDSHLPFASSQPVSAKIVDTGQAVDLETQMLDAAQIAQDHRRALSIYKSTLGLMKTSLGKM</sequence>
<dbReference type="PROSITE" id="PS00588">
    <property type="entry name" value="FLAGELLA_BB_ROD"/>
    <property type="match status" value="1"/>
</dbReference>
<keyword evidence="5" id="KW-1185">Reference proteome</keyword>
<dbReference type="InterPro" id="IPR001444">
    <property type="entry name" value="Flag_bb_rod_N"/>
</dbReference>
<evidence type="ECO:0000313" key="5">
    <source>
        <dbReference type="Proteomes" id="UP000238392"/>
    </source>
</evidence>
<protein>
    <submittedName>
        <fullName evidence="4">Flagellar basal-body rod protein FlgB</fullName>
    </submittedName>
</protein>
<evidence type="ECO:0000313" key="4">
    <source>
        <dbReference type="EMBL" id="PRY91542.1"/>
    </source>
</evidence>
<proteinExistence type="inferred from homology"/>
<accession>A0A2T0WXX0</accession>
<keyword evidence="4" id="KW-0969">Cilium</keyword>
<evidence type="ECO:0000256" key="2">
    <source>
        <dbReference type="ARBA" id="ARBA00009677"/>
    </source>
</evidence>
<comment type="caution">
    <text evidence="4">The sequence shown here is derived from an EMBL/GenBank/DDBJ whole genome shotgun (WGS) entry which is preliminary data.</text>
</comment>
<dbReference type="EMBL" id="PVTQ01000003">
    <property type="protein sequence ID" value="PRY91542.1"/>
    <property type="molecule type" value="Genomic_DNA"/>
</dbReference>
<dbReference type="Pfam" id="PF00460">
    <property type="entry name" value="Flg_bb_rod"/>
    <property type="match status" value="1"/>
</dbReference>
<dbReference type="InterPro" id="IPR019776">
    <property type="entry name" value="Flagellar_basal_body_rod_CS"/>
</dbReference>
<keyword evidence="4" id="KW-0966">Cell projection</keyword>
<comment type="similarity">
    <text evidence="2">Belongs to the flagella basal body rod proteins family.</text>
</comment>
<reference evidence="4 5" key="1">
    <citation type="submission" date="2018-03" db="EMBL/GenBank/DDBJ databases">
        <title>Genomic Encyclopedia of Archaeal and Bacterial Type Strains, Phase II (KMG-II): from individual species to whole genera.</title>
        <authorList>
            <person name="Goeker M."/>
        </authorList>
    </citation>
    <scope>NUCLEOTIDE SEQUENCE [LARGE SCALE GENOMIC DNA]</scope>
    <source>
        <strain evidence="4 5">DSM 100212</strain>
    </source>
</reference>
<evidence type="ECO:0000259" key="3">
    <source>
        <dbReference type="Pfam" id="PF00460"/>
    </source>
</evidence>
<evidence type="ECO:0000256" key="1">
    <source>
        <dbReference type="ARBA" id="ARBA00004117"/>
    </source>
</evidence>
<dbReference type="AlphaFoldDB" id="A0A2T0WXX0"/>
<name>A0A2T0WXX0_9RHOB</name>
<organism evidence="4 5">
    <name type="scientific">Donghicola tyrosinivorans</name>
    <dbReference type="NCBI Taxonomy" id="1652492"/>
    <lineage>
        <taxon>Bacteria</taxon>
        <taxon>Pseudomonadati</taxon>
        <taxon>Pseudomonadota</taxon>
        <taxon>Alphaproteobacteria</taxon>
        <taxon>Rhodobacterales</taxon>
        <taxon>Roseobacteraceae</taxon>
        <taxon>Donghicola</taxon>
    </lineage>
</organism>
<dbReference type="OrthoDB" id="9788334at2"/>
<comment type="subcellular location">
    <subcellularLocation>
        <location evidence="1">Bacterial flagellum basal body</location>
    </subcellularLocation>
</comment>
<feature type="domain" description="Flagellar basal body rod protein N-terminal" evidence="3">
    <location>
        <begin position="11"/>
        <end position="38"/>
    </location>
</feature>
<dbReference type="GO" id="GO:0009425">
    <property type="term" value="C:bacterial-type flagellum basal body"/>
    <property type="evidence" value="ECO:0007669"/>
    <property type="project" value="UniProtKB-SubCell"/>
</dbReference>
<dbReference type="Proteomes" id="UP000238392">
    <property type="component" value="Unassembled WGS sequence"/>
</dbReference>
<keyword evidence="4" id="KW-0282">Flagellum</keyword>
<gene>
    <name evidence="4" type="ORF">CLV74_103126</name>
</gene>